<proteinExistence type="inferred from homology"/>
<keyword evidence="4" id="KW-0472">Membrane</keyword>
<dbReference type="AlphaFoldDB" id="A0AAU9E0A8"/>
<evidence type="ECO:0000256" key="2">
    <source>
        <dbReference type="ARBA" id="ARBA00022676"/>
    </source>
</evidence>
<dbReference type="Pfam" id="PF00535">
    <property type="entry name" value="Glycos_transf_2"/>
    <property type="match status" value="1"/>
</dbReference>
<sequence>MIINKTITILMYWISWLIIPLAIEFSTNLISGFFLIIKKIRYKTRNRKLDFYPLVSILIPVYNSESTLMQCLNSVASQNYPQNKMEVFLLNNQKTRGDSFKIFDTFKENNPNINIWWYDTSSGKAKALNLGILSSKGEYIINIDSDGWLDKNALKSLIIKFKSDSKISALTGVILIDPNYIKDTKNIFLKLLQKCESFEYLESFLIGRNFNSIFNSMYTLAGACSAFKRESLMQTQLYNFETVGEDTHMTFQIRDFTKGKILLAEETFFFVDPIESVDKLYAQRQRWQKGQMEVAKLFSKFHIGKFFDFFTKFPVRLLINDHTLVFPRLIWIFGMIFLYFKGYPTKILVFSNVFLYLMYVFISFFNFFIAYIYLEKQHITKKFLSKNVLIVFLLPIHRFINYWIRIAGIINSAYVNEKWDNISYKEEFKIFFNSIDKLYRKEFDKTIYKIKKEILDE</sequence>
<comment type="similarity">
    <text evidence="1">Belongs to the glycosyltransferase 2 family.</text>
</comment>
<dbReference type="PANTHER" id="PTHR43630:SF1">
    <property type="entry name" value="POLY-BETA-1,6-N-ACETYL-D-GLUCOSAMINE SYNTHASE"/>
    <property type="match status" value="1"/>
</dbReference>
<evidence type="ECO:0000256" key="4">
    <source>
        <dbReference type="SAM" id="Phobius"/>
    </source>
</evidence>
<dbReference type="InterPro" id="IPR017542">
    <property type="entry name" value="XrtG-assoc_glycosyltfrase"/>
</dbReference>
<keyword evidence="3" id="KW-0808">Transferase</keyword>
<evidence type="ECO:0000256" key="1">
    <source>
        <dbReference type="ARBA" id="ARBA00006739"/>
    </source>
</evidence>
<feature type="transmembrane region" description="Helical" evidence="4">
    <location>
        <begin position="353"/>
        <end position="374"/>
    </location>
</feature>
<name>A0AAU9E0A8_9FIRM</name>
<dbReference type="Proteomes" id="UP001321786">
    <property type="component" value="Chromosome"/>
</dbReference>
<dbReference type="PANTHER" id="PTHR43630">
    <property type="entry name" value="POLY-BETA-1,6-N-ACETYL-D-GLUCOSAMINE SYNTHASE"/>
    <property type="match status" value="1"/>
</dbReference>
<keyword evidence="7" id="KW-1185">Reference proteome</keyword>
<gene>
    <name evidence="6" type="ORF">HLPR_01200</name>
</gene>
<dbReference type="InterPro" id="IPR029044">
    <property type="entry name" value="Nucleotide-diphossugar_trans"/>
</dbReference>
<dbReference type="EMBL" id="AP028654">
    <property type="protein sequence ID" value="BEP27789.1"/>
    <property type="molecule type" value="Genomic_DNA"/>
</dbReference>
<keyword evidence="4" id="KW-0812">Transmembrane</keyword>
<dbReference type="KEGG" id="hprf:HLPR_01200"/>
<organism evidence="6 7">
    <name type="scientific">Helicovermis profundi</name>
    <dbReference type="NCBI Taxonomy" id="3065157"/>
    <lineage>
        <taxon>Bacteria</taxon>
        <taxon>Bacillati</taxon>
        <taxon>Bacillota</taxon>
        <taxon>Clostridia</taxon>
        <taxon>Helicovermis</taxon>
    </lineage>
</organism>
<dbReference type="SUPFAM" id="SSF53448">
    <property type="entry name" value="Nucleotide-diphospho-sugar transferases"/>
    <property type="match status" value="1"/>
</dbReference>
<dbReference type="GO" id="GO:0016757">
    <property type="term" value="F:glycosyltransferase activity"/>
    <property type="evidence" value="ECO:0007669"/>
    <property type="project" value="UniProtKB-KW"/>
</dbReference>
<feature type="transmembrane region" description="Helical" evidence="4">
    <location>
        <begin position="386"/>
        <end position="404"/>
    </location>
</feature>
<dbReference type="RefSeq" id="WP_338536158.1">
    <property type="nucleotide sequence ID" value="NZ_AP028654.1"/>
</dbReference>
<dbReference type="Gene3D" id="3.90.550.10">
    <property type="entry name" value="Spore Coat Polysaccharide Biosynthesis Protein SpsA, Chain A"/>
    <property type="match status" value="1"/>
</dbReference>
<keyword evidence="2" id="KW-0328">Glycosyltransferase</keyword>
<feature type="domain" description="Glycosyltransferase 2-like" evidence="5">
    <location>
        <begin position="56"/>
        <end position="232"/>
    </location>
</feature>
<evidence type="ECO:0000313" key="6">
    <source>
        <dbReference type="EMBL" id="BEP27789.1"/>
    </source>
</evidence>
<accession>A0AAU9E0A8</accession>
<dbReference type="InterPro" id="IPR001173">
    <property type="entry name" value="Glyco_trans_2-like"/>
</dbReference>
<evidence type="ECO:0000256" key="3">
    <source>
        <dbReference type="ARBA" id="ARBA00022679"/>
    </source>
</evidence>
<protein>
    <submittedName>
        <fullName evidence="6">Glycosyltransferase, exosortase G system-associated</fullName>
    </submittedName>
</protein>
<evidence type="ECO:0000313" key="7">
    <source>
        <dbReference type="Proteomes" id="UP001321786"/>
    </source>
</evidence>
<feature type="transmembrane region" description="Helical" evidence="4">
    <location>
        <begin position="324"/>
        <end position="341"/>
    </location>
</feature>
<dbReference type="NCBIfam" id="TIGR03111">
    <property type="entry name" value="glyc2_xrt_Gpos1"/>
    <property type="match status" value="1"/>
</dbReference>
<reference evidence="6 7" key="1">
    <citation type="submission" date="2023-08" db="EMBL/GenBank/DDBJ databases">
        <title>Helicovermis profunda gen. nov., sp. nov., a novel mesophilic, fermentative bacterium within the Bacillota from a deep-sea hydrothermal vent chimney.</title>
        <authorList>
            <person name="Miyazaki U."/>
            <person name="Mizutani D."/>
            <person name="Hashimoto Y."/>
            <person name="Tame A."/>
            <person name="Sawayama S."/>
            <person name="Miyazaki J."/>
            <person name="Takai K."/>
            <person name="Nakagawa S."/>
        </authorList>
    </citation>
    <scope>NUCLEOTIDE SEQUENCE [LARGE SCALE GENOMIC DNA]</scope>
    <source>
        <strain evidence="6 7">S502</strain>
    </source>
</reference>
<dbReference type="CDD" id="cd06423">
    <property type="entry name" value="CESA_like"/>
    <property type="match status" value="1"/>
</dbReference>
<evidence type="ECO:0000259" key="5">
    <source>
        <dbReference type="Pfam" id="PF00535"/>
    </source>
</evidence>
<feature type="transmembrane region" description="Helical" evidence="4">
    <location>
        <begin position="12"/>
        <end position="37"/>
    </location>
</feature>
<keyword evidence="4" id="KW-1133">Transmembrane helix</keyword>